<protein>
    <submittedName>
        <fullName evidence="2">Uncharacterized protein</fullName>
    </submittedName>
</protein>
<organism evidence="2 3">
    <name type="scientific">Zizania palustris</name>
    <name type="common">Northern wild rice</name>
    <dbReference type="NCBI Taxonomy" id="103762"/>
    <lineage>
        <taxon>Eukaryota</taxon>
        <taxon>Viridiplantae</taxon>
        <taxon>Streptophyta</taxon>
        <taxon>Embryophyta</taxon>
        <taxon>Tracheophyta</taxon>
        <taxon>Spermatophyta</taxon>
        <taxon>Magnoliopsida</taxon>
        <taxon>Liliopsida</taxon>
        <taxon>Poales</taxon>
        <taxon>Poaceae</taxon>
        <taxon>BOP clade</taxon>
        <taxon>Oryzoideae</taxon>
        <taxon>Oryzeae</taxon>
        <taxon>Zizaniinae</taxon>
        <taxon>Zizania</taxon>
    </lineage>
</organism>
<dbReference type="AlphaFoldDB" id="A0A8J5TCR6"/>
<gene>
    <name evidence="2" type="ORF">GUJ93_ZPchr0007g4414</name>
</gene>
<reference evidence="2" key="2">
    <citation type="submission" date="2021-02" db="EMBL/GenBank/DDBJ databases">
        <authorList>
            <person name="Kimball J.A."/>
            <person name="Haas M.W."/>
            <person name="Macchietto M."/>
            <person name="Kono T."/>
            <person name="Duquette J."/>
            <person name="Shao M."/>
        </authorList>
    </citation>
    <scope>NUCLEOTIDE SEQUENCE</scope>
    <source>
        <tissue evidence="2">Fresh leaf tissue</tissue>
    </source>
</reference>
<feature type="compositionally biased region" description="Basic residues" evidence="1">
    <location>
        <begin position="76"/>
        <end position="87"/>
    </location>
</feature>
<reference evidence="2" key="1">
    <citation type="journal article" date="2021" name="bioRxiv">
        <title>Whole Genome Assembly and Annotation of Northern Wild Rice, Zizania palustris L., Supports a Whole Genome Duplication in the Zizania Genus.</title>
        <authorList>
            <person name="Haas M."/>
            <person name="Kono T."/>
            <person name="Macchietto M."/>
            <person name="Millas R."/>
            <person name="McGilp L."/>
            <person name="Shao M."/>
            <person name="Duquette J."/>
            <person name="Hirsch C.N."/>
            <person name="Kimball J."/>
        </authorList>
    </citation>
    <scope>NUCLEOTIDE SEQUENCE</scope>
    <source>
        <tissue evidence="2">Fresh leaf tissue</tissue>
    </source>
</reference>
<proteinExistence type="predicted"/>
<evidence type="ECO:0000256" key="1">
    <source>
        <dbReference type="SAM" id="MobiDB-lite"/>
    </source>
</evidence>
<keyword evidence="3" id="KW-1185">Reference proteome</keyword>
<comment type="caution">
    <text evidence="2">The sequence shown here is derived from an EMBL/GenBank/DDBJ whole genome shotgun (WGS) entry which is preliminary data.</text>
</comment>
<feature type="compositionally biased region" description="Basic and acidic residues" evidence="1">
    <location>
        <begin position="12"/>
        <end position="22"/>
    </location>
</feature>
<accession>A0A8J5TCR6</accession>
<evidence type="ECO:0000313" key="3">
    <source>
        <dbReference type="Proteomes" id="UP000729402"/>
    </source>
</evidence>
<feature type="region of interest" description="Disordered" evidence="1">
    <location>
        <begin position="76"/>
        <end position="108"/>
    </location>
</feature>
<evidence type="ECO:0000313" key="2">
    <source>
        <dbReference type="EMBL" id="KAG8078638.1"/>
    </source>
</evidence>
<dbReference type="Proteomes" id="UP000729402">
    <property type="component" value="Unassembled WGS sequence"/>
</dbReference>
<feature type="region of interest" description="Disordered" evidence="1">
    <location>
        <begin position="1"/>
        <end position="22"/>
    </location>
</feature>
<sequence length="108" mass="12103">MAAQKHGVTATRPRDPDRRRDRAVLRVVVVRKRNTRAAFNSAVHRCQEGRGGRGRRAPLRPRDSVRLARLAPSLRRRVVSRGRRRSGPVRQAQAGNNGVGLVGERRDA</sequence>
<name>A0A8J5TCR6_ZIZPA</name>
<dbReference type="EMBL" id="JAAALK010000282">
    <property type="protein sequence ID" value="KAG8078638.1"/>
    <property type="molecule type" value="Genomic_DNA"/>
</dbReference>